<dbReference type="SUPFAM" id="SSF57850">
    <property type="entry name" value="RING/U-box"/>
    <property type="match status" value="1"/>
</dbReference>
<feature type="domain" description="RING-type" evidence="3">
    <location>
        <begin position="2"/>
        <end position="43"/>
    </location>
</feature>
<feature type="region of interest" description="Disordered" evidence="2">
    <location>
        <begin position="224"/>
        <end position="261"/>
    </location>
</feature>
<organism evidence="4 5">
    <name type="scientific">Acorus calamus</name>
    <name type="common">Sweet flag</name>
    <dbReference type="NCBI Taxonomy" id="4465"/>
    <lineage>
        <taxon>Eukaryota</taxon>
        <taxon>Viridiplantae</taxon>
        <taxon>Streptophyta</taxon>
        <taxon>Embryophyta</taxon>
        <taxon>Tracheophyta</taxon>
        <taxon>Spermatophyta</taxon>
        <taxon>Magnoliopsida</taxon>
        <taxon>Liliopsida</taxon>
        <taxon>Acoraceae</taxon>
        <taxon>Acorus</taxon>
    </lineage>
</organism>
<feature type="coiled-coil region" evidence="1">
    <location>
        <begin position="105"/>
        <end position="181"/>
    </location>
</feature>
<reference evidence="4" key="1">
    <citation type="journal article" date="2023" name="Nat. Commun.">
        <title>Diploid and tetraploid genomes of Acorus and the evolution of monocots.</title>
        <authorList>
            <person name="Ma L."/>
            <person name="Liu K.W."/>
            <person name="Li Z."/>
            <person name="Hsiao Y.Y."/>
            <person name="Qi Y."/>
            <person name="Fu T."/>
            <person name="Tang G.D."/>
            <person name="Zhang D."/>
            <person name="Sun W.H."/>
            <person name="Liu D.K."/>
            <person name="Li Y."/>
            <person name="Chen G.Z."/>
            <person name="Liu X.D."/>
            <person name="Liao X.Y."/>
            <person name="Jiang Y.T."/>
            <person name="Yu X."/>
            <person name="Hao Y."/>
            <person name="Huang J."/>
            <person name="Zhao X.W."/>
            <person name="Ke S."/>
            <person name="Chen Y.Y."/>
            <person name="Wu W.L."/>
            <person name="Hsu J.L."/>
            <person name="Lin Y.F."/>
            <person name="Huang M.D."/>
            <person name="Li C.Y."/>
            <person name="Huang L."/>
            <person name="Wang Z.W."/>
            <person name="Zhao X."/>
            <person name="Zhong W.Y."/>
            <person name="Peng D.H."/>
            <person name="Ahmad S."/>
            <person name="Lan S."/>
            <person name="Zhang J.S."/>
            <person name="Tsai W.C."/>
            <person name="Van de Peer Y."/>
            <person name="Liu Z.J."/>
        </authorList>
    </citation>
    <scope>NUCLEOTIDE SEQUENCE</scope>
    <source>
        <strain evidence="4">CP</strain>
    </source>
</reference>
<gene>
    <name evidence="4" type="ORF">QJS10_CPA01g01888</name>
</gene>
<dbReference type="InterPro" id="IPR055328">
    <property type="entry name" value="HEI10-like"/>
</dbReference>
<dbReference type="PANTHER" id="PTHR47384:SF2">
    <property type="entry name" value="E3 UBIQUITIN-PROTEIN LIGASE CCNB1IP1 HOMOLOG"/>
    <property type="match status" value="1"/>
</dbReference>
<dbReference type="Proteomes" id="UP001180020">
    <property type="component" value="Unassembled WGS sequence"/>
</dbReference>
<keyword evidence="5" id="KW-1185">Reference proteome</keyword>
<reference evidence="4" key="2">
    <citation type="submission" date="2023-06" db="EMBL/GenBank/DDBJ databases">
        <authorList>
            <person name="Ma L."/>
            <person name="Liu K.-W."/>
            <person name="Li Z."/>
            <person name="Hsiao Y.-Y."/>
            <person name="Qi Y."/>
            <person name="Fu T."/>
            <person name="Tang G."/>
            <person name="Zhang D."/>
            <person name="Sun W.-H."/>
            <person name="Liu D.-K."/>
            <person name="Li Y."/>
            <person name="Chen G.-Z."/>
            <person name="Liu X.-D."/>
            <person name="Liao X.-Y."/>
            <person name="Jiang Y.-T."/>
            <person name="Yu X."/>
            <person name="Hao Y."/>
            <person name="Huang J."/>
            <person name="Zhao X.-W."/>
            <person name="Ke S."/>
            <person name="Chen Y.-Y."/>
            <person name="Wu W.-L."/>
            <person name="Hsu J.-L."/>
            <person name="Lin Y.-F."/>
            <person name="Huang M.-D."/>
            <person name="Li C.-Y."/>
            <person name="Huang L."/>
            <person name="Wang Z.-W."/>
            <person name="Zhao X."/>
            <person name="Zhong W.-Y."/>
            <person name="Peng D.-H."/>
            <person name="Ahmad S."/>
            <person name="Lan S."/>
            <person name="Zhang J.-S."/>
            <person name="Tsai W.-C."/>
            <person name="Van De Peer Y."/>
            <person name="Liu Z.-J."/>
        </authorList>
    </citation>
    <scope>NUCLEOTIDE SEQUENCE</scope>
    <source>
        <strain evidence="4">CP</strain>
        <tissue evidence="4">Leaves</tissue>
    </source>
</reference>
<dbReference type="GO" id="GO:0051026">
    <property type="term" value="P:chiasma assembly"/>
    <property type="evidence" value="ECO:0007669"/>
    <property type="project" value="TreeGrafter"/>
</dbReference>
<dbReference type="InterPro" id="IPR013083">
    <property type="entry name" value="Znf_RING/FYVE/PHD"/>
</dbReference>
<evidence type="ECO:0000259" key="3">
    <source>
        <dbReference type="Pfam" id="PF14634"/>
    </source>
</evidence>
<keyword evidence="1" id="KW-0175">Coiled coil</keyword>
<dbReference type="PANTHER" id="PTHR47384">
    <property type="entry name" value="E3 UBIQUITIN-PROTEIN LIGASE CCNB1IP1 HOMOLOG"/>
    <property type="match status" value="1"/>
</dbReference>
<name>A0AAV9FID3_ACOCL</name>
<dbReference type="Pfam" id="PF14634">
    <property type="entry name" value="zf-RING_5"/>
    <property type="match status" value="1"/>
</dbReference>
<proteinExistence type="predicted"/>
<dbReference type="InterPro" id="IPR001841">
    <property type="entry name" value="Znf_RING"/>
</dbReference>
<evidence type="ECO:0000256" key="2">
    <source>
        <dbReference type="SAM" id="MobiDB-lite"/>
    </source>
</evidence>
<protein>
    <recommendedName>
        <fullName evidence="3">RING-type domain-containing protein</fullName>
    </recommendedName>
</protein>
<dbReference type="FunFam" id="3.30.40.10:FF:000405">
    <property type="entry name" value="E3 ubiquitin-protein ligase CCNB1IP1 homolog"/>
    <property type="match status" value="1"/>
</dbReference>
<evidence type="ECO:0000313" key="4">
    <source>
        <dbReference type="EMBL" id="KAK1325411.1"/>
    </source>
</evidence>
<sequence>MRCNACWRELEGRAISTTCGHLLCTDDASKILSNDAACPICDQVLSKSLMKPVDINPSEEWINMSMAGISPKILMTSAYRSVMFFIGQKEVEMQYKMNKIIAQCRQKCEAMHEQCKEKLTEARNAYQKIAKKCQLMEQEIESLSKDKQELQEKFAEKSRQKRKLDEMYDQLRSEFESMKRSAIQPASNFHHTRVDPGLFSISPAKMDNHGHLLQDRLVFTPETPGQREDIWAPARQRNSSSGHYDISGGSPTKPPRVGMDASDRRACRPLFGAGGGNPSATLRNLLLSPMNRPQLSRARHQNLFTDEAEGVEELPLQDAIKIEELTTSYSVLQMTEWENRLRWTRPQWRIDEE</sequence>
<comment type="caution">
    <text evidence="4">The sequence shown here is derived from an EMBL/GenBank/DDBJ whole genome shotgun (WGS) entry which is preliminary data.</text>
</comment>
<evidence type="ECO:0000256" key="1">
    <source>
        <dbReference type="SAM" id="Coils"/>
    </source>
</evidence>
<dbReference type="EMBL" id="JAUJYO010000001">
    <property type="protein sequence ID" value="KAK1325411.1"/>
    <property type="molecule type" value="Genomic_DNA"/>
</dbReference>
<dbReference type="Gene3D" id="3.30.40.10">
    <property type="entry name" value="Zinc/RING finger domain, C3HC4 (zinc finger)"/>
    <property type="match status" value="1"/>
</dbReference>
<evidence type="ECO:0000313" key="5">
    <source>
        <dbReference type="Proteomes" id="UP001180020"/>
    </source>
</evidence>
<accession>A0AAV9FID3</accession>
<dbReference type="AlphaFoldDB" id="A0AAV9FID3"/>